<sequence length="252" mass="29850">MIKFFRKIRQNLLSENKFSKYVIYAVGEIILVVIGILIALQLNITREKKDLRKIELVHLNNILQDLNKEVKGLNWMINFKESQANASDTIRDYIDGNRQDDLISFNRNQFRAFIWRVYHPNNNSFSELKSSGQLSLINSNDIRQHLLNLDAKYLQLSMMEEHLKFEYHEFLYKKNIESIDYELMFTSRRKTDFDKQDSILLKENLEMIKGDKSLRNTYVLASSNNRYIASICKDILDIVEKTKVLVEDDIKK</sequence>
<dbReference type="Proteomes" id="UP001198402">
    <property type="component" value="Unassembled WGS sequence"/>
</dbReference>
<comment type="caution">
    <text evidence="2">The sequence shown here is derived from an EMBL/GenBank/DDBJ whole genome shotgun (WGS) entry which is preliminary data.</text>
</comment>
<name>A0ABS7Y3U3_9FLAO</name>
<dbReference type="EMBL" id="JAIUJS010000009">
    <property type="protein sequence ID" value="MCA0154281.1"/>
    <property type="molecule type" value="Genomic_DNA"/>
</dbReference>
<feature type="transmembrane region" description="Helical" evidence="1">
    <location>
        <begin position="21"/>
        <end position="42"/>
    </location>
</feature>
<protein>
    <submittedName>
        <fullName evidence="2">Uncharacterized protein</fullName>
    </submittedName>
</protein>
<reference evidence="3" key="1">
    <citation type="submission" date="2023-07" db="EMBL/GenBank/DDBJ databases">
        <authorList>
            <person name="Yue Y."/>
        </authorList>
    </citation>
    <scope>NUCLEOTIDE SEQUENCE [LARGE SCALE GENOMIC DNA]</scope>
    <source>
        <strain evidence="3">2Y89</strain>
    </source>
</reference>
<proteinExistence type="predicted"/>
<keyword evidence="3" id="KW-1185">Reference proteome</keyword>
<evidence type="ECO:0000313" key="3">
    <source>
        <dbReference type="Proteomes" id="UP001198402"/>
    </source>
</evidence>
<dbReference type="RefSeq" id="WP_224479229.1">
    <property type="nucleotide sequence ID" value="NZ_JAIUJS010000009.1"/>
</dbReference>
<dbReference type="InterPro" id="IPR045749">
    <property type="entry name" value="DUF6090"/>
</dbReference>
<keyword evidence="1" id="KW-0812">Transmembrane</keyword>
<evidence type="ECO:0000256" key="1">
    <source>
        <dbReference type="SAM" id="Phobius"/>
    </source>
</evidence>
<gene>
    <name evidence="2" type="ORF">LBV24_13715</name>
</gene>
<keyword evidence="1" id="KW-1133">Transmembrane helix</keyword>
<dbReference type="Pfam" id="PF19578">
    <property type="entry name" value="DUF6090"/>
    <property type="match status" value="1"/>
</dbReference>
<organism evidence="2 3">
    <name type="scientific">Winogradskyella vincentii</name>
    <dbReference type="NCBI Taxonomy" id="2877122"/>
    <lineage>
        <taxon>Bacteria</taxon>
        <taxon>Pseudomonadati</taxon>
        <taxon>Bacteroidota</taxon>
        <taxon>Flavobacteriia</taxon>
        <taxon>Flavobacteriales</taxon>
        <taxon>Flavobacteriaceae</taxon>
        <taxon>Winogradskyella</taxon>
    </lineage>
</organism>
<keyword evidence="1" id="KW-0472">Membrane</keyword>
<evidence type="ECO:0000313" key="2">
    <source>
        <dbReference type="EMBL" id="MCA0154281.1"/>
    </source>
</evidence>
<accession>A0ABS7Y3U3</accession>